<accession>A0A835FLX3</accession>
<sequence>MAPPPTTEKEEGGEGWGSRLRHRRTPVTPPAATTRVTATQSESTRSSQRVKRKGSSPSKVRKSARLTVREDEKNAQIAAAAGASASPPPERSASSGSSAVSSPLRWPELPRAIVGETAFGEQILEPFDHIDPAVVRAHGKMVKRYAAKQDRQLKLVSLDQHIPRSCMSDSELLPIRESVEKSILQVANAVLGLSSYIEGKLLRRTSGFLIDWDAENKIGTVLTSALVIQSKSPSLDQWLAADEYSPHAEVHVHLMDKTNTTVVAELLHYDKHYNLALFKISNDLKAQIPSFTIDLNFAEDVFVLGRDEDRNLTIDYGKVEFKGPSHLQRHHYMFITCGINNLGIGGPVIKNGGKVAGMFSLPEMAFIPSSIILRCLQMWKSFDCIPRLHLGMKFSAISFLDLPHREKIACKCDVNDGLIVKQVSEGSVAEKVGVRRGDIIKSWNNENISTTIELENFLLDMCKKHLDKGNGIGSSVDLSIGIFYIRKDSHDTFKMSVNVSDDIEVVAEGMHLSFLLFIELANNSEFGVSC</sequence>
<evidence type="ECO:0000313" key="4">
    <source>
        <dbReference type="Proteomes" id="UP000636709"/>
    </source>
</evidence>
<dbReference type="Pfam" id="PF13365">
    <property type="entry name" value="Trypsin_2"/>
    <property type="match status" value="1"/>
</dbReference>
<dbReference type="SUPFAM" id="SSF50156">
    <property type="entry name" value="PDZ domain-like"/>
    <property type="match status" value="1"/>
</dbReference>
<dbReference type="SUPFAM" id="SSF50494">
    <property type="entry name" value="Trypsin-like serine proteases"/>
    <property type="match status" value="1"/>
</dbReference>
<comment type="caution">
    <text evidence="3">The sequence shown here is derived from an EMBL/GenBank/DDBJ whole genome shotgun (WGS) entry which is preliminary data.</text>
</comment>
<dbReference type="InterPro" id="IPR036034">
    <property type="entry name" value="PDZ_sf"/>
</dbReference>
<dbReference type="PANTHER" id="PTHR47389:SF5">
    <property type="entry name" value="OS09G0436700 PROTEIN"/>
    <property type="match status" value="1"/>
</dbReference>
<evidence type="ECO:0000313" key="3">
    <source>
        <dbReference type="EMBL" id="KAF8762616.1"/>
    </source>
</evidence>
<dbReference type="Gene3D" id="2.30.42.10">
    <property type="match status" value="1"/>
</dbReference>
<feature type="compositionally biased region" description="Low complexity" evidence="1">
    <location>
        <begin position="30"/>
        <end position="39"/>
    </location>
</feature>
<keyword evidence="4" id="KW-1185">Reference proteome</keyword>
<organism evidence="3 4">
    <name type="scientific">Digitaria exilis</name>
    <dbReference type="NCBI Taxonomy" id="1010633"/>
    <lineage>
        <taxon>Eukaryota</taxon>
        <taxon>Viridiplantae</taxon>
        <taxon>Streptophyta</taxon>
        <taxon>Embryophyta</taxon>
        <taxon>Tracheophyta</taxon>
        <taxon>Spermatophyta</taxon>
        <taxon>Magnoliopsida</taxon>
        <taxon>Liliopsida</taxon>
        <taxon>Poales</taxon>
        <taxon>Poaceae</taxon>
        <taxon>PACMAD clade</taxon>
        <taxon>Panicoideae</taxon>
        <taxon>Panicodae</taxon>
        <taxon>Paniceae</taxon>
        <taxon>Anthephorinae</taxon>
        <taxon>Digitaria</taxon>
    </lineage>
</organism>
<dbReference type="Pfam" id="PF17820">
    <property type="entry name" value="PDZ_6"/>
    <property type="match status" value="1"/>
</dbReference>
<evidence type="ECO:0000259" key="2">
    <source>
        <dbReference type="Pfam" id="PF17820"/>
    </source>
</evidence>
<evidence type="ECO:0000256" key="1">
    <source>
        <dbReference type="SAM" id="MobiDB-lite"/>
    </source>
</evidence>
<protein>
    <recommendedName>
        <fullName evidence="2">PDZ domain-containing protein</fullName>
    </recommendedName>
</protein>
<dbReference type="InterPro" id="IPR041489">
    <property type="entry name" value="PDZ_6"/>
</dbReference>
<gene>
    <name evidence="3" type="ORF">HU200_009141</name>
</gene>
<dbReference type="OrthoDB" id="646838at2759"/>
<name>A0A835FLX3_9POAL</name>
<dbReference type="Gene3D" id="2.40.10.120">
    <property type="match status" value="1"/>
</dbReference>
<feature type="compositionally biased region" description="Basic residues" evidence="1">
    <location>
        <begin position="48"/>
        <end position="64"/>
    </location>
</feature>
<reference evidence="3" key="1">
    <citation type="submission" date="2020-07" db="EMBL/GenBank/DDBJ databases">
        <title>Genome sequence and genetic diversity analysis of an under-domesticated orphan crop, white fonio (Digitaria exilis).</title>
        <authorList>
            <person name="Bennetzen J.L."/>
            <person name="Chen S."/>
            <person name="Ma X."/>
            <person name="Wang X."/>
            <person name="Yssel A.E.J."/>
            <person name="Chaluvadi S.R."/>
            <person name="Johnson M."/>
            <person name="Gangashetty P."/>
            <person name="Hamidou F."/>
            <person name="Sanogo M.D."/>
            <person name="Zwaenepoel A."/>
            <person name="Wallace J."/>
            <person name="Van De Peer Y."/>
            <person name="Van Deynze A."/>
        </authorList>
    </citation>
    <scope>NUCLEOTIDE SEQUENCE</scope>
    <source>
        <tissue evidence="3">Leaves</tissue>
    </source>
</reference>
<dbReference type="PANTHER" id="PTHR47389">
    <property type="entry name" value="OS09G0436400 PROTEIN"/>
    <property type="match status" value="1"/>
</dbReference>
<feature type="region of interest" description="Disordered" evidence="1">
    <location>
        <begin position="1"/>
        <end position="103"/>
    </location>
</feature>
<dbReference type="Proteomes" id="UP000636709">
    <property type="component" value="Unassembled WGS sequence"/>
</dbReference>
<feature type="compositionally biased region" description="Low complexity" evidence="1">
    <location>
        <begin position="78"/>
        <end position="103"/>
    </location>
</feature>
<dbReference type="EMBL" id="JACEFO010000618">
    <property type="protein sequence ID" value="KAF8762616.1"/>
    <property type="molecule type" value="Genomic_DNA"/>
</dbReference>
<proteinExistence type="predicted"/>
<dbReference type="AlphaFoldDB" id="A0A835FLX3"/>
<dbReference type="InterPro" id="IPR009003">
    <property type="entry name" value="Peptidase_S1_PA"/>
</dbReference>
<feature type="domain" description="PDZ" evidence="2">
    <location>
        <begin position="419"/>
        <end position="455"/>
    </location>
</feature>